<keyword evidence="3" id="KW-1185">Reference proteome</keyword>
<evidence type="ECO:0000313" key="3">
    <source>
        <dbReference type="Proteomes" id="UP001240984"/>
    </source>
</evidence>
<evidence type="ECO:0000256" key="1">
    <source>
        <dbReference type="SAM" id="MobiDB-lite"/>
    </source>
</evidence>
<dbReference type="RefSeq" id="WP_306829027.1">
    <property type="nucleotide sequence ID" value="NZ_JAUSRA010000001.1"/>
</dbReference>
<dbReference type="EMBL" id="JAUSRA010000001">
    <property type="protein sequence ID" value="MDP9793931.1"/>
    <property type="molecule type" value="Genomic_DNA"/>
</dbReference>
<organism evidence="2 3">
    <name type="scientific">Catenuloplanes nepalensis</name>
    <dbReference type="NCBI Taxonomy" id="587533"/>
    <lineage>
        <taxon>Bacteria</taxon>
        <taxon>Bacillati</taxon>
        <taxon>Actinomycetota</taxon>
        <taxon>Actinomycetes</taxon>
        <taxon>Micromonosporales</taxon>
        <taxon>Micromonosporaceae</taxon>
        <taxon>Catenuloplanes</taxon>
    </lineage>
</organism>
<protein>
    <submittedName>
        <fullName evidence="2">Uncharacterized protein</fullName>
    </submittedName>
</protein>
<dbReference type="Proteomes" id="UP001240984">
    <property type="component" value="Unassembled WGS sequence"/>
</dbReference>
<accession>A0ABT9MR71</accession>
<comment type="caution">
    <text evidence="2">The sequence shown here is derived from an EMBL/GenBank/DDBJ whole genome shotgun (WGS) entry which is preliminary data.</text>
</comment>
<gene>
    <name evidence="2" type="ORF">J2S43_002443</name>
</gene>
<sequence length="230" mass="25103">MSEEIAVRRSGDLGRLPSVPVHQARELEMSAVALDADECWASLGAALRARIEQRAGPVVEWWAWEQDGRVHVVVLGRIAFVRCIPTTTARGSAHRVETMRLMPETVRTVPIRDNAPRNGPRVGNRSAEESAGAGRIDLPADFRAVIGHIPARAQILLQEPFVTHSGPLLADSCVYQTVNRRGMGSVTMKLWCYLTDYRTLTVVSGTGVSATPGSPVGWDLMCRRIAVGAR</sequence>
<feature type="region of interest" description="Disordered" evidence="1">
    <location>
        <begin position="111"/>
        <end position="130"/>
    </location>
</feature>
<reference evidence="2 3" key="1">
    <citation type="submission" date="2023-07" db="EMBL/GenBank/DDBJ databases">
        <title>Sequencing the genomes of 1000 actinobacteria strains.</title>
        <authorList>
            <person name="Klenk H.-P."/>
        </authorList>
    </citation>
    <scope>NUCLEOTIDE SEQUENCE [LARGE SCALE GENOMIC DNA]</scope>
    <source>
        <strain evidence="2 3">DSM 44710</strain>
    </source>
</reference>
<evidence type="ECO:0000313" key="2">
    <source>
        <dbReference type="EMBL" id="MDP9793931.1"/>
    </source>
</evidence>
<name>A0ABT9MR71_9ACTN</name>
<proteinExistence type="predicted"/>